<sequence length="71" mass="7837">MPVFRSNECLYSKSKLRVSGEHGGYQSDSHPTQTTTWGAHLSRRASETAAEAPSSALRSLAHLEVRHDRVS</sequence>
<evidence type="ECO:0000313" key="3">
    <source>
        <dbReference type="Proteomes" id="UP000054018"/>
    </source>
</evidence>
<feature type="compositionally biased region" description="Polar residues" evidence="1">
    <location>
        <begin position="26"/>
        <end position="37"/>
    </location>
</feature>
<dbReference type="EMBL" id="KN833700">
    <property type="protein sequence ID" value="KIK26767.1"/>
    <property type="molecule type" value="Genomic_DNA"/>
</dbReference>
<dbReference type="Proteomes" id="UP000054018">
    <property type="component" value="Unassembled WGS sequence"/>
</dbReference>
<accession>A0A0C9ZX05</accession>
<gene>
    <name evidence="2" type="ORF">PISMIDRAFT_246557</name>
</gene>
<keyword evidence="3" id="KW-1185">Reference proteome</keyword>
<name>A0A0C9ZX05_9AGAM</name>
<evidence type="ECO:0000313" key="2">
    <source>
        <dbReference type="EMBL" id="KIK26767.1"/>
    </source>
</evidence>
<proteinExistence type="predicted"/>
<evidence type="ECO:0000256" key="1">
    <source>
        <dbReference type="SAM" id="MobiDB-lite"/>
    </source>
</evidence>
<reference evidence="2 3" key="1">
    <citation type="submission" date="2014-04" db="EMBL/GenBank/DDBJ databases">
        <authorList>
            <consortium name="DOE Joint Genome Institute"/>
            <person name="Kuo A."/>
            <person name="Kohler A."/>
            <person name="Costa M.D."/>
            <person name="Nagy L.G."/>
            <person name="Floudas D."/>
            <person name="Copeland A."/>
            <person name="Barry K.W."/>
            <person name="Cichocki N."/>
            <person name="Veneault-Fourrey C."/>
            <person name="LaButti K."/>
            <person name="Lindquist E.A."/>
            <person name="Lipzen A."/>
            <person name="Lundell T."/>
            <person name="Morin E."/>
            <person name="Murat C."/>
            <person name="Sun H."/>
            <person name="Tunlid A."/>
            <person name="Henrissat B."/>
            <person name="Grigoriev I.V."/>
            <person name="Hibbett D.S."/>
            <person name="Martin F."/>
            <person name="Nordberg H.P."/>
            <person name="Cantor M.N."/>
            <person name="Hua S.X."/>
        </authorList>
    </citation>
    <scope>NUCLEOTIDE SEQUENCE [LARGE SCALE GENOMIC DNA]</scope>
    <source>
        <strain evidence="2 3">441</strain>
    </source>
</reference>
<dbReference type="AlphaFoldDB" id="A0A0C9ZX05"/>
<dbReference type="HOGENOM" id="CLU_2740973_0_0_1"/>
<feature type="region of interest" description="Disordered" evidence="1">
    <location>
        <begin position="19"/>
        <end position="55"/>
    </location>
</feature>
<organism evidence="2 3">
    <name type="scientific">Pisolithus microcarpus 441</name>
    <dbReference type="NCBI Taxonomy" id="765257"/>
    <lineage>
        <taxon>Eukaryota</taxon>
        <taxon>Fungi</taxon>
        <taxon>Dikarya</taxon>
        <taxon>Basidiomycota</taxon>
        <taxon>Agaricomycotina</taxon>
        <taxon>Agaricomycetes</taxon>
        <taxon>Agaricomycetidae</taxon>
        <taxon>Boletales</taxon>
        <taxon>Sclerodermatineae</taxon>
        <taxon>Pisolithaceae</taxon>
        <taxon>Pisolithus</taxon>
    </lineage>
</organism>
<protein>
    <submittedName>
        <fullName evidence="2">Uncharacterized protein</fullName>
    </submittedName>
</protein>
<reference evidence="3" key="2">
    <citation type="submission" date="2015-01" db="EMBL/GenBank/DDBJ databases">
        <title>Evolutionary Origins and Diversification of the Mycorrhizal Mutualists.</title>
        <authorList>
            <consortium name="DOE Joint Genome Institute"/>
            <consortium name="Mycorrhizal Genomics Consortium"/>
            <person name="Kohler A."/>
            <person name="Kuo A."/>
            <person name="Nagy L.G."/>
            <person name="Floudas D."/>
            <person name="Copeland A."/>
            <person name="Barry K.W."/>
            <person name="Cichocki N."/>
            <person name="Veneault-Fourrey C."/>
            <person name="LaButti K."/>
            <person name="Lindquist E.A."/>
            <person name="Lipzen A."/>
            <person name="Lundell T."/>
            <person name="Morin E."/>
            <person name="Murat C."/>
            <person name="Riley R."/>
            <person name="Ohm R."/>
            <person name="Sun H."/>
            <person name="Tunlid A."/>
            <person name="Henrissat B."/>
            <person name="Grigoriev I.V."/>
            <person name="Hibbett D.S."/>
            <person name="Martin F."/>
        </authorList>
    </citation>
    <scope>NUCLEOTIDE SEQUENCE [LARGE SCALE GENOMIC DNA]</scope>
    <source>
        <strain evidence="3">441</strain>
    </source>
</reference>